<name>A0ACC1IPA6_9FUNG</name>
<reference evidence="1" key="1">
    <citation type="submission" date="2022-07" db="EMBL/GenBank/DDBJ databases">
        <title>Phylogenomic reconstructions and comparative analyses of Kickxellomycotina fungi.</title>
        <authorList>
            <person name="Reynolds N.K."/>
            <person name="Stajich J.E."/>
            <person name="Barry K."/>
            <person name="Grigoriev I.V."/>
            <person name="Crous P."/>
            <person name="Smith M.E."/>
        </authorList>
    </citation>
    <scope>NUCLEOTIDE SEQUENCE</scope>
    <source>
        <strain evidence="1">Benny 63K</strain>
    </source>
</reference>
<protein>
    <submittedName>
        <fullName evidence="1">Uncharacterized protein</fullName>
    </submittedName>
</protein>
<keyword evidence="2" id="KW-1185">Reference proteome</keyword>
<sequence length="312" mass="34306">MFVAPAVSLIAAETSREVLSNAIGYISLASWMVVMLPQIQLNYRRRSGEGVSLLMMMAWVFGDIFNIAGALLQGLVLSTILIGSYFLCVDLTMLSQTIYYRVVYKTHLVAKEQTREEEERLLGAAAQGENREYSGRQTDEAAGLGGSRQALADEIVPRGVWYSRIQLSDILAVVLSLVAIGCLLVMVLAFTVLPVESDGNDYGSSRSRSIISSSEKSAAQTVAQAMGMLSAVVYIASYVPQVVQNYRRKSCEGLSMWLFLLSLLGNTTYALAIMVVSLDPQYLAPYVPWLLGSLIPCAIQVVILYQFQIYKH</sequence>
<organism evidence="1 2">
    <name type="scientific">Kickxella alabastrina</name>
    <dbReference type="NCBI Taxonomy" id="61397"/>
    <lineage>
        <taxon>Eukaryota</taxon>
        <taxon>Fungi</taxon>
        <taxon>Fungi incertae sedis</taxon>
        <taxon>Zoopagomycota</taxon>
        <taxon>Kickxellomycotina</taxon>
        <taxon>Kickxellomycetes</taxon>
        <taxon>Kickxellales</taxon>
        <taxon>Kickxellaceae</taxon>
        <taxon>Kickxella</taxon>
    </lineage>
</organism>
<accession>A0ACC1IPA6</accession>
<evidence type="ECO:0000313" key="2">
    <source>
        <dbReference type="Proteomes" id="UP001150581"/>
    </source>
</evidence>
<dbReference type="Proteomes" id="UP001150581">
    <property type="component" value="Unassembled WGS sequence"/>
</dbReference>
<dbReference type="EMBL" id="JANBPG010000253">
    <property type="protein sequence ID" value="KAJ1898262.1"/>
    <property type="molecule type" value="Genomic_DNA"/>
</dbReference>
<evidence type="ECO:0000313" key="1">
    <source>
        <dbReference type="EMBL" id="KAJ1898262.1"/>
    </source>
</evidence>
<gene>
    <name evidence="1" type="ORF">LPJ66_002864</name>
</gene>
<comment type="caution">
    <text evidence="1">The sequence shown here is derived from an EMBL/GenBank/DDBJ whole genome shotgun (WGS) entry which is preliminary data.</text>
</comment>
<proteinExistence type="predicted"/>